<organism evidence="2 3">
    <name type="scientific">Patella caerulea</name>
    <name type="common">Rayed Mediterranean limpet</name>
    <dbReference type="NCBI Taxonomy" id="87958"/>
    <lineage>
        <taxon>Eukaryota</taxon>
        <taxon>Metazoa</taxon>
        <taxon>Spiralia</taxon>
        <taxon>Lophotrochozoa</taxon>
        <taxon>Mollusca</taxon>
        <taxon>Gastropoda</taxon>
        <taxon>Patellogastropoda</taxon>
        <taxon>Patelloidea</taxon>
        <taxon>Patellidae</taxon>
        <taxon>Patella</taxon>
    </lineage>
</organism>
<evidence type="ECO:0000313" key="2">
    <source>
        <dbReference type="EMBL" id="KAK6187058.1"/>
    </source>
</evidence>
<dbReference type="AlphaFoldDB" id="A0AAN8K7M4"/>
<comment type="caution">
    <text evidence="2">The sequence shown here is derived from an EMBL/GenBank/DDBJ whole genome shotgun (WGS) entry which is preliminary data.</text>
</comment>
<evidence type="ECO:0000256" key="1">
    <source>
        <dbReference type="SAM" id="MobiDB-lite"/>
    </source>
</evidence>
<proteinExistence type="predicted"/>
<sequence>MTAYTQSTRVSRRGEVPSGGGILSARFNRNLLQPSDIESPPQSPRAEKKSLRVEFSLMEDDDRKDSDSSDVEMDVAKFRRNGVNNQRFLQPRMSLLGKPLNYRQHRRDIRYRRLQAKIYNFLERPKFWSAWMYHIAV</sequence>
<accession>A0AAN8K7M4</accession>
<dbReference type="Proteomes" id="UP001347796">
    <property type="component" value="Unassembled WGS sequence"/>
</dbReference>
<protein>
    <submittedName>
        <fullName evidence="2">Uncharacterized protein</fullName>
    </submittedName>
</protein>
<feature type="region of interest" description="Disordered" evidence="1">
    <location>
        <begin position="1"/>
        <end position="70"/>
    </location>
</feature>
<keyword evidence="3" id="KW-1185">Reference proteome</keyword>
<evidence type="ECO:0000313" key="3">
    <source>
        <dbReference type="Proteomes" id="UP001347796"/>
    </source>
</evidence>
<gene>
    <name evidence="2" type="ORF">SNE40_006306</name>
</gene>
<dbReference type="EMBL" id="JAZGQO010000005">
    <property type="protein sequence ID" value="KAK6187058.1"/>
    <property type="molecule type" value="Genomic_DNA"/>
</dbReference>
<name>A0AAN8K7M4_PATCE</name>
<reference evidence="2 3" key="1">
    <citation type="submission" date="2024-01" db="EMBL/GenBank/DDBJ databases">
        <title>The genome of the rayed Mediterranean limpet Patella caerulea (Linnaeus, 1758).</title>
        <authorList>
            <person name="Anh-Thu Weber A."/>
            <person name="Halstead-Nussloch G."/>
        </authorList>
    </citation>
    <scope>NUCLEOTIDE SEQUENCE [LARGE SCALE GENOMIC DNA]</scope>
    <source>
        <strain evidence="2">AATW-2023a</strain>
        <tissue evidence="2">Whole specimen</tissue>
    </source>
</reference>